<keyword evidence="2" id="KW-0645">Protease</keyword>
<dbReference type="InterPro" id="IPR011969">
    <property type="entry name" value="Clan_AA_Asp_peptidase_C"/>
</dbReference>
<dbReference type="GO" id="GO:0006508">
    <property type="term" value="P:proteolysis"/>
    <property type="evidence" value="ECO:0007669"/>
    <property type="project" value="UniProtKB-KW"/>
</dbReference>
<evidence type="ECO:0000313" key="3">
    <source>
        <dbReference type="Proteomes" id="UP000509597"/>
    </source>
</evidence>
<dbReference type="InterPro" id="IPR034122">
    <property type="entry name" value="Retropepsin-like_bacterial"/>
</dbReference>
<dbReference type="EC" id="3.4.23.-" evidence="2"/>
<dbReference type="Pfam" id="PF13975">
    <property type="entry name" value="gag-asp_proteas"/>
    <property type="match status" value="1"/>
</dbReference>
<protein>
    <submittedName>
        <fullName evidence="2">TIGR02281 family clan AA aspartic protease</fullName>
        <ecNumber evidence="2">3.4.23.-</ecNumber>
    </submittedName>
</protein>
<accession>A0A7H9BHJ3</accession>
<dbReference type="InterPro" id="IPR021109">
    <property type="entry name" value="Peptidase_aspartic_dom_sf"/>
</dbReference>
<feature type="signal peptide" evidence="1">
    <location>
        <begin position="1"/>
        <end position="18"/>
    </location>
</feature>
<dbReference type="InterPro" id="IPR001969">
    <property type="entry name" value="Aspartic_peptidase_AS"/>
</dbReference>
<dbReference type="AlphaFoldDB" id="A0A7H9BHJ3"/>
<dbReference type="SUPFAM" id="SSF50630">
    <property type="entry name" value="Acid proteases"/>
    <property type="match status" value="1"/>
</dbReference>
<keyword evidence="2" id="KW-0378">Hydrolase</keyword>
<dbReference type="Proteomes" id="UP000509597">
    <property type="component" value="Chromosome"/>
</dbReference>
<organism evidence="2 3">
    <name type="scientific">Chitinibacter bivalviorum</name>
    <dbReference type="NCBI Taxonomy" id="2739434"/>
    <lineage>
        <taxon>Bacteria</taxon>
        <taxon>Pseudomonadati</taxon>
        <taxon>Pseudomonadota</taxon>
        <taxon>Betaproteobacteria</taxon>
        <taxon>Neisseriales</taxon>
        <taxon>Chitinibacteraceae</taxon>
        <taxon>Chitinibacter</taxon>
    </lineage>
</organism>
<dbReference type="EMBL" id="CP058627">
    <property type="protein sequence ID" value="QLG87802.1"/>
    <property type="molecule type" value="Genomic_DNA"/>
</dbReference>
<dbReference type="Gene3D" id="2.40.70.10">
    <property type="entry name" value="Acid Proteases"/>
    <property type="match status" value="1"/>
</dbReference>
<feature type="chain" id="PRO_5028813555" evidence="1">
    <location>
        <begin position="19"/>
        <end position="213"/>
    </location>
</feature>
<dbReference type="GO" id="GO:0004190">
    <property type="term" value="F:aspartic-type endopeptidase activity"/>
    <property type="evidence" value="ECO:0007669"/>
    <property type="project" value="InterPro"/>
</dbReference>
<name>A0A7H9BHJ3_9NEIS</name>
<sequence>MRIILALLALCYCSLSFADDIVLIGTMGNKGVFQINGQKKTLQAGQESGAFKVLAIQGETATVSSGSQQRQLQLGQGYVAQTSENNENSGGSLVLSPDAQGHYMADLFINQVSRRGLVDTGATHLSMTRNVAEAMRISYQSGQLGRSQTANGVINAWLIRIPQVKIGNIMVYDVPAVVRDANDNSPILIGTSVLNRFQMKRDQDLMILSKKAY</sequence>
<dbReference type="NCBIfam" id="TIGR02281">
    <property type="entry name" value="clan_AA_DTGA"/>
    <property type="match status" value="1"/>
</dbReference>
<dbReference type="RefSeq" id="WP_179357882.1">
    <property type="nucleotide sequence ID" value="NZ_CP058627.1"/>
</dbReference>
<evidence type="ECO:0000313" key="2">
    <source>
        <dbReference type="EMBL" id="QLG87802.1"/>
    </source>
</evidence>
<reference evidence="2 3" key="1">
    <citation type="submission" date="2020-07" db="EMBL/GenBank/DDBJ databases">
        <title>Complete genome sequence of Chitinibacter sp. 2T18.</title>
        <authorList>
            <person name="Bae J.-W."/>
            <person name="Choi J.-W."/>
        </authorList>
    </citation>
    <scope>NUCLEOTIDE SEQUENCE [LARGE SCALE GENOMIC DNA]</scope>
    <source>
        <strain evidence="2 3">2T18</strain>
    </source>
</reference>
<gene>
    <name evidence="2" type="ORF">HQ393_05760</name>
</gene>
<proteinExistence type="predicted"/>
<keyword evidence="1" id="KW-0732">Signal</keyword>
<keyword evidence="3" id="KW-1185">Reference proteome</keyword>
<dbReference type="PROSITE" id="PS00141">
    <property type="entry name" value="ASP_PROTEASE"/>
    <property type="match status" value="1"/>
</dbReference>
<evidence type="ECO:0000256" key="1">
    <source>
        <dbReference type="SAM" id="SignalP"/>
    </source>
</evidence>
<dbReference type="KEGG" id="chiz:HQ393_05760"/>
<dbReference type="CDD" id="cd05483">
    <property type="entry name" value="retropepsin_like_bacteria"/>
    <property type="match status" value="1"/>
</dbReference>